<evidence type="ECO:0000313" key="15">
    <source>
        <dbReference type="Proteomes" id="UP001318040"/>
    </source>
</evidence>
<dbReference type="Pfam" id="PF12662">
    <property type="entry name" value="cEGF"/>
    <property type="match status" value="2"/>
</dbReference>
<keyword evidence="8" id="KW-0106">Calcium</keyword>
<keyword evidence="10" id="KW-0325">Glycoprotein</keyword>
<evidence type="ECO:0000256" key="9">
    <source>
        <dbReference type="ARBA" id="ARBA00023157"/>
    </source>
</evidence>
<gene>
    <name evidence="16" type="primary">LOC116947885</name>
</gene>
<evidence type="ECO:0000256" key="1">
    <source>
        <dbReference type="ARBA" id="ARBA00004498"/>
    </source>
</evidence>
<dbReference type="FunFam" id="2.10.25.10:FF:000014">
    <property type="entry name" value="Latent-transforming growth factor beta-binding protein 3"/>
    <property type="match status" value="1"/>
</dbReference>
<dbReference type="PROSITE" id="PS01186">
    <property type="entry name" value="EGF_2"/>
    <property type="match status" value="2"/>
</dbReference>
<evidence type="ECO:0000256" key="2">
    <source>
        <dbReference type="ARBA" id="ARBA00006127"/>
    </source>
</evidence>
<dbReference type="InterPro" id="IPR001881">
    <property type="entry name" value="EGF-like_Ca-bd_dom"/>
</dbReference>
<keyword evidence="7" id="KW-0677">Repeat</keyword>
<keyword evidence="5 11" id="KW-0245">EGF-like domain</keyword>
<dbReference type="SMART" id="SM00179">
    <property type="entry name" value="EGF_CA"/>
    <property type="match status" value="5"/>
</dbReference>
<sequence>MGTLCPCSLLLLLVASFAVTALAQQPDPPLTYMPCSEGYELDSDMTTCKDINECDTIPDACKGDMKCVNHYGGYLCLPRSATFVVTNSFGGAGGNSGGSGSSAGGSSQPAARETSSQVAPPLPGVRQPGGGGGGGGGAAVRLGAPPLNRGPQPPVPGHRVAVSNPGAGSAGGVGLPSCPLGYTRDTRSHCVDVDECATSSHRCRPNQVCTNAPGSYTCRCPEGYQMVAGQCVDIDECRYGMCAQGCVNTQGSYTCQCSPGYVLSSNNRSCEDVDECSYSDYLCQYRCNNNAGSYSCSCPGGYQLQTDNGSCRDVDECATNSHNCTGNENCYNVFGGYKCLEKLQCEEPYTQAGEDRCVCPSEKNTCINKPYTVLYKHMHLRSERTVPTDIFQMQATTRYPGAYYTFFIRAGNDQREFFMRPLGPASAMLVLVKQLQGPREVVLDLEMITVNPALNYHGTSVIQLKIFVSEHNF</sequence>
<reference evidence="16" key="1">
    <citation type="submission" date="2025-08" db="UniProtKB">
        <authorList>
            <consortium name="RefSeq"/>
        </authorList>
    </citation>
    <scope>IDENTIFICATION</scope>
    <source>
        <tissue evidence="16">Sperm</tissue>
    </source>
</reference>
<evidence type="ECO:0000259" key="14">
    <source>
        <dbReference type="PROSITE" id="PS50026"/>
    </source>
</evidence>
<feature type="domain" description="EGF-like" evidence="14">
    <location>
        <begin position="233"/>
        <end position="271"/>
    </location>
</feature>
<dbReference type="Pfam" id="PF22914">
    <property type="entry name" value="Fibulin_C"/>
    <property type="match status" value="1"/>
</dbReference>
<evidence type="ECO:0000256" key="6">
    <source>
        <dbReference type="ARBA" id="ARBA00022729"/>
    </source>
</evidence>
<keyword evidence="6 13" id="KW-0732">Signal</keyword>
<dbReference type="InterPro" id="IPR018097">
    <property type="entry name" value="EGF_Ca-bd_CS"/>
</dbReference>
<evidence type="ECO:0000256" key="8">
    <source>
        <dbReference type="ARBA" id="ARBA00022837"/>
    </source>
</evidence>
<evidence type="ECO:0000256" key="13">
    <source>
        <dbReference type="SAM" id="SignalP"/>
    </source>
</evidence>
<dbReference type="Gene3D" id="2.10.25.10">
    <property type="entry name" value="Laminin"/>
    <property type="match status" value="6"/>
</dbReference>
<proteinExistence type="inferred from homology"/>
<dbReference type="InterPro" id="IPR009030">
    <property type="entry name" value="Growth_fac_rcpt_cys_sf"/>
</dbReference>
<dbReference type="FunFam" id="2.10.25.10:FF:000038">
    <property type="entry name" value="Fibrillin 2"/>
    <property type="match status" value="1"/>
</dbReference>
<keyword evidence="3" id="KW-0964">Secreted</keyword>
<evidence type="ECO:0000256" key="4">
    <source>
        <dbReference type="ARBA" id="ARBA00022530"/>
    </source>
</evidence>
<comment type="caution">
    <text evidence="11">Lacks conserved residue(s) required for the propagation of feature annotation.</text>
</comment>
<keyword evidence="15" id="KW-1185">Reference proteome</keyword>
<dbReference type="SMART" id="SM00181">
    <property type="entry name" value="EGF"/>
    <property type="match status" value="4"/>
</dbReference>
<dbReference type="RefSeq" id="XP_032820038.1">
    <property type="nucleotide sequence ID" value="XM_032964147.1"/>
</dbReference>
<accession>A0AAJ7TNX9</accession>
<evidence type="ECO:0000256" key="10">
    <source>
        <dbReference type="ARBA" id="ARBA00023180"/>
    </source>
</evidence>
<dbReference type="SUPFAM" id="SSF57184">
    <property type="entry name" value="Growth factor receptor domain"/>
    <property type="match status" value="1"/>
</dbReference>
<dbReference type="Proteomes" id="UP001318040">
    <property type="component" value="Chromosome 31"/>
</dbReference>
<evidence type="ECO:0000313" key="16">
    <source>
        <dbReference type="RefSeq" id="XP_032820038.1"/>
    </source>
</evidence>
<dbReference type="InterPro" id="IPR055088">
    <property type="entry name" value="Fibulin_C"/>
</dbReference>
<organism evidence="15 16">
    <name type="scientific">Petromyzon marinus</name>
    <name type="common">Sea lamprey</name>
    <dbReference type="NCBI Taxonomy" id="7757"/>
    <lineage>
        <taxon>Eukaryota</taxon>
        <taxon>Metazoa</taxon>
        <taxon>Chordata</taxon>
        <taxon>Craniata</taxon>
        <taxon>Vertebrata</taxon>
        <taxon>Cyclostomata</taxon>
        <taxon>Hyperoartia</taxon>
        <taxon>Petromyzontiformes</taxon>
        <taxon>Petromyzontidae</taxon>
        <taxon>Petromyzon</taxon>
    </lineage>
</organism>
<dbReference type="GO" id="GO:0005509">
    <property type="term" value="F:calcium ion binding"/>
    <property type="evidence" value="ECO:0007669"/>
    <property type="project" value="InterPro"/>
</dbReference>
<dbReference type="PANTHER" id="PTHR24050:SF28">
    <property type="entry name" value="UROMODULIN-LIKE"/>
    <property type="match status" value="1"/>
</dbReference>
<feature type="compositionally biased region" description="Gly residues" evidence="12">
    <location>
        <begin position="127"/>
        <end position="138"/>
    </location>
</feature>
<evidence type="ECO:0000256" key="5">
    <source>
        <dbReference type="ARBA" id="ARBA00022536"/>
    </source>
</evidence>
<feature type="region of interest" description="Disordered" evidence="12">
    <location>
        <begin position="95"/>
        <end position="168"/>
    </location>
</feature>
<dbReference type="Pfam" id="PF07645">
    <property type="entry name" value="EGF_CA"/>
    <property type="match status" value="2"/>
</dbReference>
<feature type="domain" description="EGF-like" evidence="14">
    <location>
        <begin position="192"/>
        <end position="232"/>
    </location>
</feature>
<keyword evidence="9" id="KW-1015">Disulfide bond</keyword>
<comment type="subcellular location">
    <subcellularLocation>
        <location evidence="1">Secreted</location>
        <location evidence="1">Extracellular space</location>
        <location evidence="1">Extracellular matrix</location>
    </subcellularLocation>
</comment>
<dbReference type="PROSITE" id="PS01187">
    <property type="entry name" value="EGF_CA"/>
    <property type="match status" value="2"/>
</dbReference>
<evidence type="ECO:0000256" key="7">
    <source>
        <dbReference type="ARBA" id="ARBA00022737"/>
    </source>
</evidence>
<dbReference type="InterPro" id="IPR049883">
    <property type="entry name" value="NOTCH1_EGF-like"/>
</dbReference>
<feature type="signal peptide" evidence="13">
    <location>
        <begin position="1"/>
        <end position="23"/>
    </location>
</feature>
<keyword evidence="4" id="KW-0272">Extracellular matrix</keyword>
<evidence type="ECO:0000256" key="11">
    <source>
        <dbReference type="PROSITE-ProRule" id="PRU00076"/>
    </source>
</evidence>
<dbReference type="FunFam" id="2.10.25.10:FF:000240">
    <property type="entry name" value="Vitamin K-dependent protein S"/>
    <property type="match status" value="1"/>
</dbReference>
<feature type="chain" id="PRO_5042475792" evidence="13">
    <location>
        <begin position="24"/>
        <end position="473"/>
    </location>
</feature>
<dbReference type="InterPro" id="IPR026823">
    <property type="entry name" value="cEGF"/>
</dbReference>
<dbReference type="InterPro" id="IPR000742">
    <property type="entry name" value="EGF"/>
</dbReference>
<comment type="similarity">
    <text evidence="2">Belongs to the fibulin family.</text>
</comment>
<dbReference type="PROSITE" id="PS50026">
    <property type="entry name" value="EGF_3"/>
    <property type="match status" value="2"/>
</dbReference>
<evidence type="ECO:0000256" key="12">
    <source>
        <dbReference type="SAM" id="MobiDB-lite"/>
    </source>
</evidence>
<name>A0AAJ7TNX9_PETMA</name>
<dbReference type="AlphaFoldDB" id="A0AAJ7TNX9"/>
<evidence type="ECO:0000256" key="3">
    <source>
        <dbReference type="ARBA" id="ARBA00022525"/>
    </source>
</evidence>
<dbReference type="PROSITE" id="PS00010">
    <property type="entry name" value="ASX_HYDROXYL"/>
    <property type="match status" value="3"/>
</dbReference>
<dbReference type="InterPro" id="IPR052235">
    <property type="entry name" value="Nephronectin_domain"/>
</dbReference>
<dbReference type="PANTHER" id="PTHR24050">
    <property type="entry name" value="PA14 DOMAIN-CONTAINING PROTEIN"/>
    <property type="match status" value="1"/>
</dbReference>
<dbReference type="SUPFAM" id="SSF57196">
    <property type="entry name" value="EGF/Laminin"/>
    <property type="match status" value="1"/>
</dbReference>
<protein>
    <submittedName>
        <fullName evidence="16">Fibulin-5-like isoform X2</fullName>
    </submittedName>
</protein>
<dbReference type="InterPro" id="IPR000152">
    <property type="entry name" value="EGF-type_Asp/Asn_hydroxyl_site"/>
</dbReference>